<feature type="transmembrane region" description="Helical" evidence="8">
    <location>
        <begin position="259"/>
        <end position="282"/>
    </location>
</feature>
<proteinExistence type="inferred from homology"/>
<feature type="transmembrane region" description="Helical" evidence="8">
    <location>
        <begin position="204"/>
        <end position="226"/>
    </location>
</feature>
<sequence length="342" mass="35366">MDGRTRTANWKVALALVAGAALVVLLWRFIAPALSLTAGAAALAFLLSPLCRRLENVMGAGAAAVLSLLGTLVILAGILWLLVPSLIAQVTDLISALPAALETLRGLAGRLSAWTSEIGLGEISLPGIDLSRAGDGILRFAAGTVTFASGVANTVSQITMAAVLGVFLLIDRRRLLLRLELLIPLRLRGMAVRMGAAAQREVRLYLRAQATVSLAVGALSAFGLWLAGVRSALALGLLTGIFNLIPYLGPVLGAVPTMIAALTSGWQTALFAAIVLIIVQQLDGMLISPRVMGTLTGLSPAAVLVAVFAGGCALGVAGMLLALPVLMVIRTCVRVFVQREAA</sequence>
<keyword evidence="3" id="KW-0813">Transport</keyword>
<feature type="transmembrane region" description="Helical" evidence="8">
    <location>
        <begin position="302"/>
        <end position="329"/>
    </location>
</feature>
<evidence type="ECO:0000256" key="1">
    <source>
        <dbReference type="ARBA" id="ARBA00004651"/>
    </source>
</evidence>
<feature type="transmembrane region" description="Helical" evidence="8">
    <location>
        <begin position="147"/>
        <end position="170"/>
    </location>
</feature>
<comment type="subcellular location">
    <subcellularLocation>
        <location evidence="1">Cell membrane</location>
        <topology evidence="1">Multi-pass membrane protein</topology>
    </subcellularLocation>
</comment>
<evidence type="ECO:0000313" key="10">
    <source>
        <dbReference type="Proteomes" id="UP000824260"/>
    </source>
</evidence>
<dbReference type="InterPro" id="IPR002549">
    <property type="entry name" value="AI-2E-like"/>
</dbReference>
<accession>A0A9D0ZNB1</accession>
<keyword evidence="5 8" id="KW-0812">Transmembrane</keyword>
<comment type="similarity">
    <text evidence="2">Belongs to the autoinducer-2 exporter (AI-2E) (TC 2.A.86) family.</text>
</comment>
<keyword evidence="6 8" id="KW-1133">Transmembrane helix</keyword>
<name>A0A9D0ZNB1_9FIRM</name>
<evidence type="ECO:0000256" key="5">
    <source>
        <dbReference type="ARBA" id="ARBA00022692"/>
    </source>
</evidence>
<evidence type="ECO:0000256" key="2">
    <source>
        <dbReference type="ARBA" id="ARBA00009773"/>
    </source>
</evidence>
<dbReference type="Pfam" id="PF01594">
    <property type="entry name" value="AI-2E_transport"/>
    <property type="match status" value="1"/>
</dbReference>
<evidence type="ECO:0000313" key="9">
    <source>
        <dbReference type="EMBL" id="HIQ83394.1"/>
    </source>
</evidence>
<dbReference type="Proteomes" id="UP000824260">
    <property type="component" value="Unassembled WGS sequence"/>
</dbReference>
<dbReference type="GO" id="GO:0005886">
    <property type="term" value="C:plasma membrane"/>
    <property type="evidence" value="ECO:0007669"/>
    <property type="project" value="UniProtKB-SubCell"/>
</dbReference>
<protein>
    <submittedName>
        <fullName evidence="9">AI-2E family transporter</fullName>
    </submittedName>
</protein>
<dbReference type="GO" id="GO:0055085">
    <property type="term" value="P:transmembrane transport"/>
    <property type="evidence" value="ECO:0007669"/>
    <property type="project" value="TreeGrafter"/>
</dbReference>
<reference evidence="9" key="2">
    <citation type="journal article" date="2021" name="PeerJ">
        <title>Extensive microbial diversity within the chicken gut microbiome revealed by metagenomics and culture.</title>
        <authorList>
            <person name="Gilroy R."/>
            <person name="Ravi A."/>
            <person name="Getino M."/>
            <person name="Pursley I."/>
            <person name="Horton D.L."/>
            <person name="Alikhan N.F."/>
            <person name="Baker D."/>
            <person name="Gharbi K."/>
            <person name="Hall N."/>
            <person name="Watson M."/>
            <person name="Adriaenssens E.M."/>
            <person name="Foster-Nyarko E."/>
            <person name="Jarju S."/>
            <person name="Secka A."/>
            <person name="Antonio M."/>
            <person name="Oren A."/>
            <person name="Chaudhuri R.R."/>
            <person name="La Ragione R."/>
            <person name="Hildebrand F."/>
            <person name="Pallen M.J."/>
        </authorList>
    </citation>
    <scope>NUCLEOTIDE SEQUENCE</scope>
    <source>
        <strain evidence="9">ChiSjej6B24-2974</strain>
    </source>
</reference>
<gene>
    <name evidence="9" type="ORF">IAA52_09880</name>
</gene>
<evidence type="ECO:0000256" key="7">
    <source>
        <dbReference type="ARBA" id="ARBA00023136"/>
    </source>
</evidence>
<evidence type="ECO:0000256" key="4">
    <source>
        <dbReference type="ARBA" id="ARBA00022475"/>
    </source>
</evidence>
<keyword evidence="7 8" id="KW-0472">Membrane</keyword>
<dbReference type="EMBL" id="DVFZ01000097">
    <property type="protein sequence ID" value="HIQ83394.1"/>
    <property type="molecule type" value="Genomic_DNA"/>
</dbReference>
<keyword evidence="4" id="KW-1003">Cell membrane</keyword>
<dbReference type="PANTHER" id="PTHR21716:SF53">
    <property type="entry name" value="PERMEASE PERM-RELATED"/>
    <property type="match status" value="1"/>
</dbReference>
<organism evidence="9 10">
    <name type="scientific">Candidatus Pullichristensenella stercorigallinarum</name>
    <dbReference type="NCBI Taxonomy" id="2840909"/>
    <lineage>
        <taxon>Bacteria</taxon>
        <taxon>Bacillati</taxon>
        <taxon>Bacillota</taxon>
        <taxon>Clostridia</taxon>
        <taxon>Candidatus Pullichristensenella</taxon>
    </lineage>
</organism>
<evidence type="ECO:0000256" key="8">
    <source>
        <dbReference type="SAM" id="Phobius"/>
    </source>
</evidence>
<dbReference type="AlphaFoldDB" id="A0A9D0ZNB1"/>
<feature type="transmembrane region" description="Helical" evidence="8">
    <location>
        <begin position="12"/>
        <end position="30"/>
    </location>
</feature>
<feature type="transmembrane region" description="Helical" evidence="8">
    <location>
        <begin position="61"/>
        <end position="83"/>
    </location>
</feature>
<comment type="caution">
    <text evidence="9">The sequence shown here is derived from an EMBL/GenBank/DDBJ whole genome shotgun (WGS) entry which is preliminary data.</text>
</comment>
<dbReference type="PANTHER" id="PTHR21716">
    <property type="entry name" value="TRANSMEMBRANE PROTEIN"/>
    <property type="match status" value="1"/>
</dbReference>
<feature type="transmembrane region" description="Helical" evidence="8">
    <location>
        <begin position="232"/>
        <end position="252"/>
    </location>
</feature>
<feature type="transmembrane region" description="Helical" evidence="8">
    <location>
        <begin position="36"/>
        <end position="54"/>
    </location>
</feature>
<evidence type="ECO:0000256" key="3">
    <source>
        <dbReference type="ARBA" id="ARBA00022448"/>
    </source>
</evidence>
<reference evidence="9" key="1">
    <citation type="submission" date="2020-10" db="EMBL/GenBank/DDBJ databases">
        <authorList>
            <person name="Gilroy R."/>
        </authorList>
    </citation>
    <scope>NUCLEOTIDE SEQUENCE</scope>
    <source>
        <strain evidence="9">ChiSjej6B24-2974</strain>
    </source>
</reference>
<evidence type="ECO:0000256" key="6">
    <source>
        <dbReference type="ARBA" id="ARBA00022989"/>
    </source>
</evidence>